<keyword evidence="1" id="KW-1185">Reference proteome</keyword>
<dbReference type="AlphaFoldDB" id="A0A914DMN4"/>
<reference evidence="2" key="1">
    <citation type="submission" date="2022-11" db="UniProtKB">
        <authorList>
            <consortium name="WormBaseParasite"/>
        </authorList>
    </citation>
    <scope>IDENTIFICATION</scope>
</reference>
<proteinExistence type="predicted"/>
<dbReference type="Proteomes" id="UP000887540">
    <property type="component" value="Unplaced"/>
</dbReference>
<accession>A0A914DMN4</accession>
<dbReference type="WBParaSite" id="ACRNAN_scaffold31702.g26658.t1">
    <property type="protein sequence ID" value="ACRNAN_scaffold31702.g26658.t1"/>
    <property type="gene ID" value="ACRNAN_scaffold31702.g26658"/>
</dbReference>
<protein>
    <submittedName>
        <fullName evidence="2">Arabinogalactan-like protein</fullName>
    </submittedName>
</protein>
<sequence length="68" mass="6625">AAIAPPPVLAAAPPVGFAPPPPVVAAAPPVAFAPPVVRPAFAAPAFAAPAPLPVPGDYKIFSVHLTKS</sequence>
<name>A0A914DMN4_9BILA</name>
<evidence type="ECO:0000313" key="1">
    <source>
        <dbReference type="Proteomes" id="UP000887540"/>
    </source>
</evidence>
<organism evidence="1 2">
    <name type="scientific">Acrobeloides nanus</name>
    <dbReference type="NCBI Taxonomy" id="290746"/>
    <lineage>
        <taxon>Eukaryota</taxon>
        <taxon>Metazoa</taxon>
        <taxon>Ecdysozoa</taxon>
        <taxon>Nematoda</taxon>
        <taxon>Chromadorea</taxon>
        <taxon>Rhabditida</taxon>
        <taxon>Tylenchina</taxon>
        <taxon>Cephalobomorpha</taxon>
        <taxon>Cephaloboidea</taxon>
        <taxon>Cephalobidae</taxon>
        <taxon>Acrobeloides</taxon>
    </lineage>
</organism>
<evidence type="ECO:0000313" key="2">
    <source>
        <dbReference type="WBParaSite" id="ACRNAN_scaffold31702.g26658.t1"/>
    </source>
</evidence>